<feature type="domain" description="PKD" evidence="1">
    <location>
        <begin position="812"/>
        <end position="859"/>
    </location>
</feature>
<accession>A0A1M6MDN6</accession>
<dbReference type="InterPro" id="IPR035234">
    <property type="entry name" value="IgGFc-bd_N"/>
</dbReference>
<dbReference type="Gene3D" id="2.60.40.10">
    <property type="entry name" value="Immunoglobulins"/>
    <property type="match status" value="1"/>
</dbReference>
<dbReference type="PROSITE" id="PS50093">
    <property type="entry name" value="PKD"/>
    <property type="match status" value="1"/>
</dbReference>
<dbReference type="SMART" id="SM00089">
    <property type="entry name" value="PKD"/>
    <property type="match status" value="1"/>
</dbReference>
<reference evidence="2 3" key="1">
    <citation type="submission" date="2016-11" db="EMBL/GenBank/DDBJ databases">
        <authorList>
            <person name="Jaros S."/>
            <person name="Januszkiewicz K."/>
            <person name="Wedrychowicz H."/>
        </authorList>
    </citation>
    <scope>NUCLEOTIDE SEQUENCE [LARGE SCALE GENOMIC DNA]</scope>
    <source>
        <strain evidence="2 3">DSM 27063</strain>
    </source>
</reference>
<name>A0A1M6MDN6_9BACT</name>
<protein>
    <submittedName>
        <fullName evidence="2">Gliding motility-associated C-terminal domain-containing protein</fullName>
    </submittedName>
</protein>
<dbReference type="SUPFAM" id="SSF49299">
    <property type="entry name" value="PKD domain"/>
    <property type="match status" value="1"/>
</dbReference>
<dbReference type="PANTHER" id="PTHR46534">
    <property type="entry name" value="IGGFC_BINDING DOMAIN-CONTAINING PROTEIN"/>
    <property type="match status" value="1"/>
</dbReference>
<dbReference type="InterPro" id="IPR022409">
    <property type="entry name" value="PKD/Chitinase_dom"/>
</dbReference>
<dbReference type="Proteomes" id="UP000184050">
    <property type="component" value="Unassembled WGS sequence"/>
</dbReference>
<dbReference type="EMBL" id="FQZE01000032">
    <property type="protein sequence ID" value="SHJ81578.1"/>
    <property type="molecule type" value="Genomic_DNA"/>
</dbReference>
<gene>
    <name evidence="2" type="ORF">SAMN05444280_13223</name>
</gene>
<evidence type="ECO:0000313" key="3">
    <source>
        <dbReference type="Proteomes" id="UP000184050"/>
    </source>
</evidence>
<dbReference type="Pfam" id="PF18911">
    <property type="entry name" value="PKD_4"/>
    <property type="match status" value="1"/>
</dbReference>
<dbReference type="Pfam" id="PF17517">
    <property type="entry name" value="IgGFc_binding"/>
    <property type="match status" value="1"/>
</dbReference>
<evidence type="ECO:0000313" key="2">
    <source>
        <dbReference type="EMBL" id="SHJ81578.1"/>
    </source>
</evidence>
<dbReference type="CDD" id="cd00146">
    <property type="entry name" value="PKD"/>
    <property type="match status" value="1"/>
</dbReference>
<dbReference type="InterPro" id="IPR000601">
    <property type="entry name" value="PKD_dom"/>
</dbReference>
<sequence>MYGSFAQENSCIKSTEGTDFWFGFMESRHYQEDHYLEVTVTARETTTFQITYGRDEIPINGNYQVQANSSMQVEIPWDKLEVIGSENTENKGIHLTSEKPVNVYALNWSLNSADVAAIYPVPSLGKEYFAMCYYPSIDLSDPEEGNGRNSEFLVVAAFDSTAVNITPSKVTDQLKPRDSTFSVILNKGEVYQLQSENEAGTSQSGQGDLTGSYIEADKPVAFYSGSLSTQVPSGKCCWEHLYEQIPPVHSWGLEYYAVPLKSREQDRYRILAAQNNTTVQISGRSPFTLNRGEFEEAVFFNSDPPKRILADKPVLVAQYSQSRDVDSTFTGGYGDPFMIILSPVNQSLKKANFVAYNSPDLEFEDFVYEGIKNYFVNILTPTNQTENIRVNNQSVQNEFREFPKGNYSYAQIEISNGSHQIESTGGEDGFLAYVYGFGGIESYGYSAGSNLNLTLDIGESPWFESDTIMLCYGETRTLDAGPWFDSYTWNTGETTQKISISEAGKYSVRTTTTEGCVLEDSVMVLVNRPVTIDLGEDDTGCQPYSIELEGTESFERYIWQNESGDTLSTSQKIMANETGEYQVTVFDEFNCPGYDTMQLVVFPVPEVEFSGPELVCGEKSARLTVSLTGTQDSIWKIENNFNWNAVNSSLVFPKTTRTSAVVEVSEWGEYEIYYRLQTIDGCEKTDTFEMSFYPRTTTDFDFITEAREGCQPFYAEVVATPQNSELNYFWITDAEPYPAGNQNQFIYDEPGQYDVGLIAQSAETGCADTLIKTNWITVHVKPKAAFEVDYPVALTENARISFTNLSENADYFSWNFGDGAGSDQLNPVHTYSAPGEYNSQLIAETQFGCTDTAAQKITILQSPNQFPNAFRPNSPIEENRTFMPLKTGVDETRFHLKIYNRWGELVFETNSPDNPWKGEKQNGQSVPAGNYVWIANYFDIQGIEHQKKGQVLLIR</sequence>
<dbReference type="InterPro" id="IPR035986">
    <property type="entry name" value="PKD_dom_sf"/>
</dbReference>
<dbReference type="Pfam" id="PF13585">
    <property type="entry name" value="CHU_C"/>
    <property type="match status" value="1"/>
</dbReference>
<organism evidence="2 3">
    <name type="scientific">Tangfeifania diversioriginum</name>
    <dbReference type="NCBI Taxonomy" id="1168035"/>
    <lineage>
        <taxon>Bacteria</taxon>
        <taxon>Pseudomonadati</taxon>
        <taxon>Bacteroidota</taxon>
        <taxon>Bacteroidia</taxon>
        <taxon>Marinilabiliales</taxon>
        <taxon>Prolixibacteraceae</taxon>
        <taxon>Tangfeifania</taxon>
    </lineage>
</organism>
<evidence type="ECO:0000259" key="1">
    <source>
        <dbReference type="PROSITE" id="PS50093"/>
    </source>
</evidence>
<keyword evidence="3" id="KW-1185">Reference proteome</keyword>
<dbReference type="STRING" id="1168035.SAMN05444280_13223"/>
<dbReference type="InterPro" id="IPR013783">
    <property type="entry name" value="Ig-like_fold"/>
</dbReference>
<dbReference type="PANTHER" id="PTHR46534:SF1">
    <property type="entry name" value="IGGFC-BINDING PROTEIN N-TERMINAL DOMAIN-CONTAINING PROTEIN"/>
    <property type="match status" value="1"/>
</dbReference>
<proteinExistence type="predicted"/>
<dbReference type="AlphaFoldDB" id="A0A1M6MDN6"/>